<organism evidence="1 2">
    <name type="scientific">Panagrolaimus sp. JU765</name>
    <dbReference type="NCBI Taxonomy" id="591449"/>
    <lineage>
        <taxon>Eukaryota</taxon>
        <taxon>Metazoa</taxon>
        <taxon>Ecdysozoa</taxon>
        <taxon>Nematoda</taxon>
        <taxon>Chromadorea</taxon>
        <taxon>Rhabditida</taxon>
        <taxon>Tylenchina</taxon>
        <taxon>Panagrolaimomorpha</taxon>
        <taxon>Panagrolaimoidea</taxon>
        <taxon>Panagrolaimidae</taxon>
        <taxon>Panagrolaimus</taxon>
    </lineage>
</organism>
<reference evidence="2" key="1">
    <citation type="submission" date="2022-11" db="UniProtKB">
        <authorList>
            <consortium name="WormBaseParasite"/>
        </authorList>
    </citation>
    <scope>IDENTIFICATION</scope>
</reference>
<proteinExistence type="predicted"/>
<evidence type="ECO:0000313" key="2">
    <source>
        <dbReference type="WBParaSite" id="JU765_v2.g14386.t1"/>
    </source>
</evidence>
<name>A0AC34Q9V1_9BILA</name>
<sequence length="212" mass="24821">MGWSLIQIIVAVLHIVVICATGMRTNEETRKVLNAVLAIVPDANADLDRFQINCFAHKMSTQYMWGMTVWRAFPLERTTFFTTRKVLNAVLAIVPDANADLDRFQINCFAHKMSTQYMWGMTVWRAFPLERTTFFTQEQRYDSEFTLEVGPDCHNHTDCSENFMCHYTALGRRCVKDINIRYPSVQQYYSSDDDMDENKIHELDLSFLNKYR</sequence>
<dbReference type="WBParaSite" id="JU765_v2.g14386.t1">
    <property type="protein sequence ID" value="JU765_v2.g14386.t1"/>
    <property type="gene ID" value="JU765_v2.g14386"/>
</dbReference>
<accession>A0AC34Q9V1</accession>
<protein>
    <submittedName>
        <fullName evidence="2">Uncharacterized protein</fullName>
    </submittedName>
</protein>
<dbReference type="Proteomes" id="UP000887576">
    <property type="component" value="Unplaced"/>
</dbReference>
<evidence type="ECO:0000313" key="1">
    <source>
        <dbReference type="Proteomes" id="UP000887576"/>
    </source>
</evidence>